<evidence type="ECO:0000313" key="2">
    <source>
        <dbReference type="WBParaSite" id="ASIM_0000378401-mRNA-1"/>
    </source>
</evidence>
<reference evidence="2" key="1">
    <citation type="submission" date="2017-02" db="UniProtKB">
        <authorList>
            <consortium name="WormBaseParasite"/>
        </authorList>
    </citation>
    <scope>IDENTIFICATION</scope>
</reference>
<proteinExistence type="predicted"/>
<sequence>LRMVKHLINQTEQKLKQVKSRKPDLEAAKTAVQCARRDAIKKHVQIFNESIELIRKLESTIKSRTFARRRYQEASRLIWEDNERMSDIKEKLHSAKRRFGECQEEVSEVKQRMEEITRKLFNLCQINSTKENLLDRRQQTLLKDLKNQWTSNSIPSELEHVQEMLADERARLELASSDGTKSVSFSYSLY</sequence>
<dbReference type="AlphaFoldDB" id="A0A0M3J882"/>
<protein>
    <submittedName>
        <fullName evidence="2">Segmentation protein cap'n'collar</fullName>
    </submittedName>
</protein>
<evidence type="ECO:0000256" key="1">
    <source>
        <dbReference type="SAM" id="Coils"/>
    </source>
</evidence>
<accession>A0A0M3J882</accession>
<name>A0A0M3J882_ANISI</name>
<dbReference type="WBParaSite" id="ASIM_0000378401-mRNA-1">
    <property type="protein sequence ID" value="ASIM_0000378401-mRNA-1"/>
    <property type="gene ID" value="ASIM_0000378401"/>
</dbReference>
<organism evidence="2">
    <name type="scientific">Anisakis simplex</name>
    <name type="common">Herring worm</name>
    <dbReference type="NCBI Taxonomy" id="6269"/>
    <lineage>
        <taxon>Eukaryota</taxon>
        <taxon>Metazoa</taxon>
        <taxon>Ecdysozoa</taxon>
        <taxon>Nematoda</taxon>
        <taxon>Chromadorea</taxon>
        <taxon>Rhabditida</taxon>
        <taxon>Spirurina</taxon>
        <taxon>Ascaridomorpha</taxon>
        <taxon>Ascaridoidea</taxon>
        <taxon>Anisakidae</taxon>
        <taxon>Anisakis</taxon>
        <taxon>Anisakis simplex complex</taxon>
    </lineage>
</organism>
<keyword evidence="1" id="KW-0175">Coiled coil</keyword>
<feature type="coiled-coil region" evidence="1">
    <location>
        <begin position="85"/>
        <end position="119"/>
    </location>
</feature>
<feature type="coiled-coil region" evidence="1">
    <location>
        <begin position="1"/>
        <end position="28"/>
    </location>
</feature>